<dbReference type="EMBL" id="JNBR01001125">
    <property type="protein sequence ID" value="OQR88709.1"/>
    <property type="molecule type" value="Genomic_DNA"/>
</dbReference>
<feature type="chain" id="PRO_5002027458" evidence="1">
    <location>
        <begin position="18"/>
        <end position="236"/>
    </location>
</feature>
<keyword evidence="4" id="KW-1185">Reference proteome</keyword>
<sequence>MHAPTLVLASFVAMAAAAQNNSVILPNDEHTLQYTQVDFVNLPKCESNVWDIKGPQYDTYSSCTGSTNGPVLGINVFRCHKYAAAAKKTPKGKDANGKIIKGSDQVYNCEECFYGYRRVGPGGPQEIQPLTHEGYKALNLTELRGYFVPQRIGDRNYLHSCFLTEGKNLGDLCSSIHRASFSQADGADATCILKKEIKTPQGHIIKSLPFDGKLKDDDNCHEYAIAHNKITCKKRN</sequence>
<feature type="signal peptide" evidence="1">
    <location>
        <begin position="1"/>
        <end position="17"/>
    </location>
</feature>
<dbReference type="EMBL" id="KM038623">
    <property type="protein sequence ID" value="AIG56084.1"/>
    <property type="molecule type" value="Genomic_DNA"/>
</dbReference>
<keyword evidence="1" id="KW-0732">Signal</keyword>
<evidence type="ECO:0000313" key="3">
    <source>
        <dbReference type="EMBL" id="OQR88709.1"/>
    </source>
</evidence>
<organism evidence="2">
    <name type="scientific">Achlya hypogyna</name>
    <name type="common">Oomycete</name>
    <name type="synonym">Protoachlya hypogyna</name>
    <dbReference type="NCBI Taxonomy" id="1202772"/>
    <lineage>
        <taxon>Eukaryota</taxon>
        <taxon>Sar</taxon>
        <taxon>Stramenopiles</taxon>
        <taxon>Oomycota</taxon>
        <taxon>Saprolegniomycetes</taxon>
        <taxon>Saprolegniales</taxon>
        <taxon>Achlyaceae</taxon>
        <taxon>Achlya</taxon>
    </lineage>
</organism>
<evidence type="ECO:0000313" key="2">
    <source>
        <dbReference type="EMBL" id="AIG56084.1"/>
    </source>
</evidence>
<dbReference type="Proteomes" id="UP000243579">
    <property type="component" value="Unassembled WGS sequence"/>
</dbReference>
<dbReference type="OrthoDB" id="59504at2759"/>
<evidence type="ECO:0000256" key="1">
    <source>
        <dbReference type="SAM" id="SignalP"/>
    </source>
</evidence>
<gene>
    <name evidence="3" type="ORF">ACHHYP_06676</name>
</gene>
<evidence type="ECO:0000313" key="4">
    <source>
        <dbReference type="Proteomes" id="UP000243579"/>
    </source>
</evidence>
<dbReference type="AlphaFoldDB" id="A0A0A7CNU5"/>
<name>A0A0A7CNU5_ACHHY</name>
<reference evidence="2 4" key="1">
    <citation type="journal article" date="2014" name="Genome Biol. Evol.">
        <title>The secreted proteins of Achlya hypogyna and Thraustotheca clavata identify the ancestral oomycete secretome and reveal gene acquisitions by horizontal gene transfer.</title>
        <authorList>
            <person name="Misner I."/>
            <person name="Blouin N."/>
            <person name="Leonard G."/>
            <person name="Richards T.A."/>
            <person name="Lane C.E."/>
        </authorList>
    </citation>
    <scope>NUCLEOTIDE SEQUENCE</scope>
    <source>
        <strain evidence="2 4">ATCC 48635</strain>
    </source>
</reference>
<accession>A0A0A7CNU5</accession>
<proteinExistence type="predicted"/>
<protein>
    <submittedName>
        <fullName evidence="2">Secreted protein</fullName>
    </submittedName>
</protein>